<feature type="transmembrane region" description="Helical" evidence="1">
    <location>
        <begin position="201"/>
        <end position="220"/>
    </location>
</feature>
<reference evidence="2" key="1">
    <citation type="journal article" date="2021" name="PeerJ">
        <title>Extensive microbial diversity within the chicken gut microbiome revealed by metagenomics and culture.</title>
        <authorList>
            <person name="Gilroy R."/>
            <person name="Ravi A."/>
            <person name="Getino M."/>
            <person name="Pursley I."/>
            <person name="Horton D.L."/>
            <person name="Alikhan N.F."/>
            <person name="Baker D."/>
            <person name="Gharbi K."/>
            <person name="Hall N."/>
            <person name="Watson M."/>
            <person name="Adriaenssens E.M."/>
            <person name="Foster-Nyarko E."/>
            <person name="Jarju S."/>
            <person name="Secka A."/>
            <person name="Antonio M."/>
            <person name="Oren A."/>
            <person name="Chaudhuri R.R."/>
            <person name="La Ragione R."/>
            <person name="Hildebrand F."/>
            <person name="Pallen M.J."/>
        </authorList>
    </citation>
    <scope>NUCLEOTIDE SEQUENCE</scope>
    <source>
        <strain evidence="2">CHK118-2852</strain>
    </source>
</reference>
<keyword evidence="1" id="KW-0472">Membrane</keyword>
<feature type="transmembrane region" description="Helical" evidence="1">
    <location>
        <begin position="20"/>
        <end position="41"/>
    </location>
</feature>
<feature type="transmembrane region" description="Helical" evidence="1">
    <location>
        <begin position="47"/>
        <end position="68"/>
    </location>
</feature>
<name>A0A9D2GYT9_9BACE</name>
<sequence>MIGKIETQLKMDKYDLEAVFTPAVVNILFLDFVFTCTLLPIVKNAEWWHTVITLVAPLAASVVLFRFAMYLFREIARTTVESMLYQKDRLRFPTSSMLLYNDTSISKMMKKRIRKDLIAKYKITLCTKAQEDADEMEARRTAKDAVALIRKTVAEREDVMTYRKLIRYGMFRNFLGGALFCFPFSVICWVINFYLTKSENITIIIAIIFYLIIIIVDYVLTRSAAVDYAETLITTFDKIRNNETYN</sequence>
<evidence type="ECO:0000256" key="1">
    <source>
        <dbReference type="SAM" id="Phobius"/>
    </source>
</evidence>
<comment type="caution">
    <text evidence="2">The sequence shown here is derived from an EMBL/GenBank/DDBJ whole genome shotgun (WGS) entry which is preliminary data.</text>
</comment>
<evidence type="ECO:0000313" key="3">
    <source>
        <dbReference type="Proteomes" id="UP000824108"/>
    </source>
</evidence>
<feature type="transmembrane region" description="Helical" evidence="1">
    <location>
        <begin position="173"/>
        <end position="195"/>
    </location>
</feature>
<keyword evidence="1" id="KW-1133">Transmembrane helix</keyword>
<dbReference type="Proteomes" id="UP000824108">
    <property type="component" value="Unassembled WGS sequence"/>
</dbReference>
<gene>
    <name evidence="2" type="ORF">H9807_05200</name>
</gene>
<evidence type="ECO:0000313" key="2">
    <source>
        <dbReference type="EMBL" id="HIZ91496.1"/>
    </source>
</evidence>
<reference evidence="2" key="2">
    <citation type="submission" date="2021-04" db="EMBL/GenBank/DDBJ databases">
        <authorList>
            <person name="Gilroy R."/>
        </authorList>
    </citation>
    <scope>NUCLEOTIDE SEQUENCE</scope>
    <source>
        <strain evidence="2">CHK118-2852</strain>
    </source>
</reference>
<organism evidence="2 3">
    <name type="scientific">Candidatus Bacteroides merdavium</name>
    <dbReference type="NCBI Taxonomy" id="2838472"/>
    <lineage>
        <taxon>Bacteria</taxon>
        <taxon>Pseudomonadati</taxon>
        <taxon>Bacteroidota</taxon>
        <taxon>Bacteroidia</taxon>
        <taxon>Bacteroidales</taxon>
        <taxon>Bacteroidaceae</taxon>
        <taxon>Bacteroides</taxon>
    </lineage>
</organism>
<keyword evidence="1" id="KW-0812">Transmembrane</keyword>
<dbReference type="EMBL" id="DXAV01000042">
    <property type="protein sequence ID" value="HIZ91496.1"/>
    <property type="molecule type" value="Genomic_DNA"/>
</dbReference>
<dbReference type="AlphaFoldDB" id="A0A9D2GYT9"/>
<accession>A0A9D2GYT9</accession>
<protein>
    <submittedName>
        <fullName evidence="2">Uncharacterized protein</fullName>
    </submittedName>
</protein>
<proteinExistence type="predicted"/>